<organism evidence="5 6">
    <name type="scientific">Bacillus amyloliquefaciens (strain Y2)</name>
    <name type="common">Bacillus amyloliquefaciens subsp. plantarum (strain B9601-Y2)</name>
    <dbReference type="NCBI Taxonomy" id="1155777"/>
    <lineage>
        <taxon>Bacteria</taxon>
        <taxon>Bacillati</taxon>
        <taxon>Bacillota</taxon>
        <taxon>Bacilli</taxon>
        <taxon>Bacillales</taxon>
        <taxon>Bacillaceae</taxon>
        <taxon>Bacillus</taxon>
        <taxon>Bacillus amyloliquefaciens group</taxon>
    </lineage>
</organism>
<gene>
    <name evidence="5" type="primary">ywpE</name>
    <name evidence="5" type="ORF">MUS_0770</name>
</gene>
<dbReference type="EMBL" id="CP003332">
    <property type="protein sequence ID" value="AFJ60825.1"/>
    <property type="molecule type" value="Genomic_DNA"/>
</dbReference>
<evidence type="ECO:0000313" key="6">
    <source>
        <dbReference type="Proteomes" id="UP000002878"/>
    </source>
</evidence>
<dbReference type="AlphaFoldDB" id="I2C2F1"/>
<dbReference type="MEROPS" id="C60.A01"/>
<evidence type="ECO:0000256" key="2">
    <source>
        <dbReference type="ARBA" id="ARBA00022801"/>
    </source>
</evidence>
<dbReference type="Proteomes" id="UP000002878">
    <property type="component" value="Chromosome"/>
</dbReference>
<dbReference type="InterPro" id="IPR023365">
    <property type="entry name" value="Sortase_dom-sf"/>
</dbReference>
<dbReference type="Gene3D" id="2.40.260.10">
    <property type="entry name" value="Sortase"/>
    <property type="match status" value="1"/>
</dbReference>
<dbReference type="InterPro" id="IPR005754">
    <property type="entry name" value="Sortase"/>
</dbReference>
<dbReference type="GO" id="GO:0008234">
    <property type="term" value="F:cysteine-type peptidase activity"/>
    <property type="evidence" value="ECO:0007669"/>
    <property type="project" value="UniProtKB-KW"/>
</dbReference>
<dbReference type="Pfam" id="PF04203">
    <property type="entry name" value="Sortase"/>
    <property type="match status" value="1"/>
</dbReference>
<keyword evidence="1" id="KW-0645">Protease</keyword>
<proteinExistence type="predicted"/>
<protein>
    <submittedName>
        <fullName evidence="5">Sortase A</fullName>
    </submittedName>
</protein>
<feature type="active site" description="Acyl-thioester intermediate" evidence="4">
    <location>
        <position position="197"/>
    </location>
</feature>
<sequence>MAYKKGIFFMVKKMIIAVLILSGLLLISSPLMKGCLIAYLSKSQIETELTAEQARKNNMKKADYDFESIHPPGFSETVQSSFNRKPKPIIGRITISSIDLDLPILKGTTNENLLIGAATMRPDQKMGEGNYPLAGHHLKQENLLFGPLLHIKKGAKIVMTDFRKDYIYSVTSKTMISEIEANAIQETKDKEITLITCDKAVRTEGRLAVKGKLIDISGHSNVSRPS</sequence>
<dbReference type="NCBIfam" id="TIGR01076">
    <property type="entry name" value="sortase_fam"/>
    <property type="match status" value="1"/>
</dbReference>
<evidence type="ECO:0000256" key="3">
    <source>
        <dbReference type="ARBA" id="ARBA00022807"/>
    </source>
</evidence>
<dbReference type="KEGG" id="bqy:MUS_0770"/>
<keyword evidence="3" id="KW-0788">Thiol protease</keyword>
<name>I2C2F1_BACAY</name>
<dbReference type="InterPro" id="IPR042007">
    <property type="entry name" value="Sortase_A"/>
</dbReference>
<dbReference type="CDD" id="cd06165">
    <property type="entry name" value="Sortase_A"/>
    <property type="match status" value="1"/>
</dbReference>
<evidence type="ECO:0000313" key="5">
    <source>
        <dbReference type="EMBL" id="AFJ60825.1"/>
    </source>
</evidence>
<evidence type="ECO:0000256" key="1">
    <source>
        <dbReference type="ARBA" id="ARBA00022670"/>
    </source>
</evidence>
<dbReference type="PATRIC" id="fig|1126211.3.peg.738"/>
<dbReference type="GO" id="GO:0006508">
    <property type="term" value="P:proteolysis"/>
    <property type="evidence" value="ECO:0007669"/>
    <property type="project" value="UniProtKB-KW"/>
</dbReference>
<keyword evidence="2" id="KW-0378">Hydrolase</keyword>
<dbReference type="HOGENOM" id="CLU_045680_4_1_9"/>
<dbReference type="SUPFAM" id="SSF63817">
    <property type="entry name" value="Sortase"/>
    <property type="match status" value="1"/>
</dbReference>
<evidence type="ECO:0000256" key="4">
    <source>
        <dbReference type="PIRSR" id="PIRSR605754-1"/>
    </source>
</evidence>
<reference evidence="5 6" key="1">
    <citation type="journal article" date="2012" name="J. Biotechnol.">
        <title>Genome sequence of the plant growth promoting strain Bacillus amyloliquefaciens subsp. plantarum B9601-Y2 and expression of mersacidin and other secondary metabolites.</title>
        <authorList>
            <person name="He P."/>
            <person name="Hao K."/>
            <person name="Blom J."/>
            <person name="Ruckert C."/>
            <person name="Vater J."/>
            <person name="Mao Z."/>
            <person name="Wu Y."/>
            <person name="Hou M."/>
            <person name="He P."/>
            <person name="He Y."/>
            <person name="Borriss R."/>
        </authorList>
    </citation>
    <scope>NUCLEOTIDE SEQUENCE [LARGE SCALE GENOMIC DNA]</scope>
    <source>
        <strain evidence="5">Y2</strain>
    </source>
</reference>
<accession>I2C2F1</accession>
<feature type="active site" description="Proton donor/acceptor" evidence="4">
    <location>
        <position position="136"/>
    </location>
</feature>